<evidence type="ECO:0000256" key="1">
    <source>
        <dbReference type="SAM" id="MobiDB-lite"/>
    </source>
</evidence>
<organism evidence="2 3">
    <name type="scientific">Dryococelus australis</name>
    <dbReference type="NCBI Taxonomy" id="614101"/>
    <lineage>
        <taxon>Eukaryota</taxon>
        <taxon>Metazoa</taxon>
        <taxon>Ecdysozoa</taxon>
        <taxon>Arthropoda</taxon>
        <taxon>Hexapoda</taxon>
        <taxon>Insecta</taxon>
        <taxon>Pterygota</taxon>
        <taxon>Neoptera</taxon>
        <taxon>Polyneoptera</taxon>
        <taxon>Phasmatodea</taxon>
        <taxon>Verophasmatodea</taxon>
        <taxon>Anareolatae</taxon>
        <taxon>Phasmatidae</taxon>
        <taxon>Eurycanthinae</taxon>
        <taxon>Dryococelus</taxon>
    </lineage>
</organism>
<keyword evidence="3" id="KW-1185">Reference proteome</keyword>
<evidence type="ECO:0000313" key="3">
    <source>
        <dbReference type="Proteomes" id="UP001159363"/>
    </source>
</evidence>
<comment type="caution">
    <text evidence="2">The sequence shown here is derived from an EMBL/GenBank/DDBJ whole genome shotgun (WGS) entry which is preliminary data.</text>
</comment>
<proteinExistence type="predicted"/>
<feature type="compositionally biased region" description="Polar residues" evidence="1">
    <location>
        <begin position="195"/>
        <end position="224"/>
    </location>
</feature>
<reference evidence="2 3" key="1">
    <citation type="submission" date="2023-02" db="EMBL/GenBank/DDBJ databases">
        <title>LHISI_Scaffold_Assembly.</title>
        <authorList>
            <person name="Stuart O.P."/>
            <person name="Cleave R."/>
            <person name="Magrath M.J.L."/>
            <person name="Mikheyev A.S."/>
        </authorList>
    </citation>
    <scope>NUCLEOTIDE SEQUENCE [LARGE SCALE GENOMIC DNA]</scope>
    <source>
        <strain evidence="2">Daus_M_001</strain>
        <tissue evidence="2">Leg muscle</tissue>
    </source>
</reference>
<accession>A0ABQ9H7Q1</accession>
<gene>
    <name evidence="2" type="ORF">PR048_016804</name>
</gene>
<dbReference type="EMBL" id="JARBHB010000006">
    <property type="protein sequence ID" value="KAJ8880337.1"/>
    <property type="molecule type" value="Genomic_DNA"/>
</dbReference>
<dbReference type="Proteomes" id="UP001159363">
    <property type="component" value="Chromosome 5"/>
</dbReference>
<feature type="region of interest" description="Disordered" evidence="1">
    <location>
        <begin position="270"/>
        <end position="303"/>
    </location>
</feature>
<feature type="region of interest" description="Disordered" evidence="1">
    <location>
        <begin position="195"/>
        <end position="226"/>
    </location>
</feature>
<protein>
    <recommendedName>
        <fullName evidence="4">Reverse transcriptase domain-containing protein</fullName>
    </recommendedName>
</protein>
<evidence type="ECO:0008006" key="4">
    <source>
        <dbReference type="Google" id="ProtNLM"/>
    </source>
</evidence>
<name>A0ABQ9H7Q1_9NEOP</name>
<evidence type="ECO:0000313" key="2">
    <source>
        <dbReference type="EMBL" id="KAJ8880337.1"/>
    </source>
</evidence>
<sequence length="606" mass="69828">MESHKPTTRVNTLRGKCHMKPLDLDIQNWLDETLCIQEDELVAVEIDGRQRCIFIKLISMVHYERIMRLAAGTPHIRMSTGGSISVNIDIELGNLKIVHAINLPVEVKNENILRALQHYCEILPLTDEMLVANFQLKFKMGVHILKIELTKDMSSIINIRRTHGMGHKHDNCPTLLQGTAPATWTWAQTLAAGQHTVTSGSKTNPTDTRTPVVRNSSVHKSQVHTPMHDDTRRLLYRKAPYWEMLRCGRTFFLTCPCHRIDADDMLEDVDMTEGPLDPERKEKKPRHKNRSSQRDVVIPERPQSQCSHSLAIARKQPTPPDTETVELAFCVNVYAPFGAENKTARMEFFRTEILPFLGSSRTNVIFGGDLNCVLLTLDHRGGLYQVNMALQELTTAIQVEDVVVIPNIPRPHLRCHSRCLYLPFSRAVYDDCPPRTLVHGRNQWRLKTRLVTQDEVDADFRQRWMYWVRHKQCYADAANWWECCITPGVWRLLQFHGARCRHEQASVLYFYEQACTTMTPWCQQGRIKFNHSIIRKLRLSLIHVPNRNVHRTPPKNTPLQTQRYQCWDTKLAGIRYADDVTCIVLSEEEVARINDILSDFTHAATA</sequence>